<evidence type="ECO:0000256" key="1">
    <source>
        <dbReference type="ARBA" id="ARBA00004613"/>
    </source>
</evidence>
<dbReference type="PROSITE" id="PS51150">
    <property type="entry name" value="AGOUTI_2"/>
    <property type="match status" value="1"/>
</dbReference>
<dbReference type="GO" id="GO:0070996">
    <property type="term" value="F:type 1 melanocortin receptor binding"/>
    <property type="evidence" value="ECO:0007669"/>
    <property type="project" value="TreeGrafter"/>
</dbReference>
<dbReference type="GO" id="GO:2000253">
    <property type="term" value="P:positive regulation of feeding behavior"/>
    <property type="evidence" value="ECO:0007669"/>
    <property type="project" value="TreeGrafter"/>
</dbReference>
<dbReference type="Proteomes" id="UP001174136">
    <property type="component" value="Unassembled WGS sequence"/>
</dbReference>
<dbReference type="Gene3D" id="4.10.760.10">
    <property type="entry name" value="Agouti domain"/>
    <property type="match status" value="1"/>
</dbReference>
<evidence type="ECO:0000256" key="5">
    <source>
        <dbReference type="ARBA" id="ARBA00023157"/>
    </source>
</evidence>
<gene>
    <name evidence="8" type="primary">AGRP_0</name>
    <name evidence="8" type="ORF">N1851_020512</name>
</gene>
<keyword evidence="5 6" id="KW-1015">Disulfide bond</keyword>
<dbReference type="GO" id="GO:0007218">
    <property type="term" value="P:neuropeptide signaling pathway"/>
    <property type="evidence" value="ECO:0007669"/>
    <property type="project" value="TreeGrafter"/>
</dbReference>
<comment type="caution">
    <text evidence="6">Lacks conserved residue(s) required for the propagation of feature annotation.</text>
</comment>
<dbReference type="EMBL" id="JAOPHQ010003733">
    <property type="protein sequence ID" value="KAK0141818.1"/>
    <property type="molecule type" value="Genomic_DNA"/>
</dbReference>
<evidence type="ECO:0000259" key="7">
    <source>
        <dbReference type="PROSITE" id="PS51150"/>
    </source>
</evidence>
<evidence type="ECO:0000313" key="9">
    <source>
        <dbReference type="Proteomes" id="UP001174136"/>
    </source>
</evidence>
<dbReference type="GO" id="GO:0008343">
    <property type="term" value="P:adult feeding behavior"/>
    <property type="evidence" value="ECO:0007669"/>
    <property type="project" value="TreeGrafter"/>
</dbReference>
<dbReference type="InterPro" id="IPR036836">
    <property type="entry name" value="Agouti_dom_sf"/>
</dbReference>
<proteinExistence type="predicted"/>
<feature type="disulfide bond" evidence="6">
    <location>
        <begin position="79"/>
        <end position="97"/>
    </location>
</feature>
<keyword evidence="9" id="KW-1185">Reference proteome</keyword>
<evidence type="ECO:0000256" key="6">
    <source>
        <dbReference type="PROSITE-ProRule" id="PRU00494"/>
    </source>
</evidence>
<dbReference type="Pfam" id="PF05039">
    <property type="entry name" value="Agouti"/>
    <property type="match status" value="1"/>
</dbReference>
<evidence type="ECO:0000313" key="8">
    <source>
        <dbReference type="EMBL" id="KAK0141818.1"/>
    </source>
</evidence>
<feature type="disulfide bond" evidence="6">
    <location>
        <begin position="88"/>
        <end position="95"/>
    </location>
</feature>
<dbReference type="GO" id="GO:0009755">
    <property type="term" value="P:hormone-mediated signaling pathway"/>
    <property type="evidence" value="ECO:0007669"/>
    <property type="project" value="InterPro"/>
</dbReference>
<dbReference type="GO" id="GO:0005184">
    <property type="term" value="F:neuropeptide hormone activity"/>
    <property type="evidence" value="ECO:0007669"/>
    <property type="project" value="TreeGrafter"/>
</dbReference>
<dbReference type="InterPro" id="IPR027300">
    <property type="entry name" value="Agouti_dom"/>
</dbReference>
<comment type="caution">
    <text evidence="8">The sequence shown here is derived from an EMBL/GenBank/DDBJ whole genome shotgun (WGS) entry which is preliminary data.</text>
</comment>
<dbReference type="SUPFAM" id="SSF57055">
    <property type="entry name" value="Agouti-related protein"/>
    <property type="match status" value="1"/>
</dbReference>
<name>A0AA47MK54_MERPO</name>
<dbReference type="SMART" id="SM00792">
    <property type="entry name" value="Agouti"/>
    <property type="match status" value="1"/>
</dbReference>
<organism evidence="8 9">
    <name type="scientific">Merluccius polli</name>
    <name type="common">Benguela hake</name>
    <name type="synonym">Merluccius cadenati</name>
    <dbReference type="NCBI Taxonomy" id="89951"/>
    <lineage>
        <taxon>Eukaryota</taxon>
        <taxon>Metazoa</taxon>
        <taxon>Chordata</taxon>
        <taxon>Craniata</taxon>
        <taxon>Vertebrata</taxon>
        <taxon>Euteleostomi</taxon>
        <taxon>Actinopterygii</taxon>
        <taxon>Neopterygii</taxon>
        <taxon>Teleostei</taxon>
        <taxon>Neoteleostei</taxon>
        <taxon>Acanthomorphata</taxon>
        <taxon>Zeiogadaria</taxon>
        <taxon>Gadariae</taxon>
        <taxon>Gadiformes</taxon>
        <taxon>Gadoidei</taxon>
        <taxon>Merlucciidae</taxon>
        <taxon>Merluccius</taxon>
    </lineage>
</organism>
<sequence length="108" mass="12543">MISMVNSISDRCNAIRQLLIQGRQRPLFARRVYERQRVYELRHRMHLGHPKGPPPKVTQIPDSKKCFEVSESCLPHSGCCDPCASCHCRFFNTICFCRKTNAFCRKEA</sequence>
<reference evidence="8" key="1">
    <citation type="journal article" date="2023" name="Front. Mar. Sci.">
        <title>A new Merluccius polli reference genome to investigate the effects of global change in West African waters.</title>
        <authorList>
            <person name="Mateo J.L."/>
            <person name="Blanco-Fernandez C."/>
            <person name="Garcia-Vazquez E."/>
            <person name="Machado-Schiaffino G."/>
        </authorList>
    </citation>
    <scope>NUCLEOTIDE SEQUENCE</scope>
    <source>
        <strain evidence="8">C29</strain>
        <tissue evidence="8">Fin</tissue>
    </source>
</reference>
<comment type="subcellular location">
    <subcellularLocation>
        <location evidence="1">Secreted</location>
    </subcellularLocation>
</comment>
<protein>
    <submittedName>
        <fullName evidence="8">Agouti-related protein</fullName>
    </submittedName>
</protein>
<dbReference type="PANTHER" id="PTHR16551">
    <property type="entry name" value="AGOUTI RELATED"/>
    <property type="match status" value="1"/>
</dbReference>
<accession>A0AA47MK54</accession>
<dbReference type="PANTHER" id="PTHR16551:SF5">
    <property type="entry name" value="AGOUTI-RELATED PEPTIDE 2"/>
    <property type="match status" value="1"/>
</dbReference>
<keyword evidence="3" id="KW-0732">Signal</keyword>
<dbReference type="InterPro" id="IPR007733">
    <property type="entry name" value="Agouti"/>
</dbReference>
<feature type="disulfide bond" evidence="6">
    <location>
        <begin position="83"/>
        <end position="104"/>
    </location>
</feature>
<keyword evidence="2" id="KW-0964">Secreted</keyword>
<evidence type="ECO:0000256" key="2">
    <source>
        <dbReference type="ARBA" id="ARBA00022525"/>
    </source>
</evidence>
<feature type="domain" description="Agouti" evidence="7">
    <location>
        <begin position="66"/>
        <end position="104"/>
    </location>
</feature>
<dbReference type="AlphaFoldDB" id="A0AA47MK54"/>
<keyword evidence="4" id="KW-0960">Knottin</keyword>
<evidence type="ECO:0000256" key="3">
    <source>
        <dbReference type="ARBA" id="ARBA00022729"/>
    </source>
</evidence>
<dbReference type="GO" id="GO:0005615">
    <property type="term" value="C:extracellular space"/>
    <property type="evidence" value="ECO:0007669"/>
    <property type="project" value="TreeGrafter"/>
</dbReference>
<evidence type="ECO:0000256" key="4">
    <source>
        <dbReference type="ARBA" id="ARBA00022854"/>
    </source>
</evidence>